<feature type="signal peptide" evidence="2">
    <location>
        <begin position="1"/>
        <end position="17"/>
    </location>
</feature>
<name>A9X5I2_XENTR</name>
<evidence type="ECO:0000256" key="1">
    <source>
        <dbReference type="SAM" id="MobiDB-lite"/>
    </source>
</evidence>
<accession>A9X5I2</accession>
<protein>
    <submittedName>
        <fullName evidence="3">Transposase</fullName>
    </submittedName>
</protein>
<dbReference type="InterPro" id="IPR012337">
    <property type="entry name" value="RNaseH-like_sf"/>
</dbReference>
<keyword evidence="2" id="KW-0732">Signal</keyword>
<proteinExistence type="predicted"/>
<dbReference type="AlphaFoldDB" id="A9X5I2"/>
<dbReference type="SUPFAM" id="SSF53098">
    <property type="entry name" value="Ribonuclease H-like"/>
    <property type="match status" value="1"/>
</dbReference>
<evidence type="ECO:0000256" key="2">
    <source>
        <dbReference type="SAM" id="SignalP"/>
    </source>
</evidence>
<dbReference type="EMBL" id="DQ481203">
    <property type="protein sequence ID" value="ABF20551.1"/>
    <property type="molecule type" value="Genomic_DNA"/>
</dbReference>
<reference evidence="3" key="1">
    <citation type="submission" date="2006-04" db="EMBL/GenBank/DDBJ databases">
        <title>Human Buster genes have insect orthologs that are autonomous transposable elements.</title>
        <authorList>
            <person name="Arensburger P."/>
            <person name="Hice R.H."/>
            <person name="Zhou L."/>
            <person name="Smith R.C."/>
            <person name="O'Brochta D.A."/>
            <person name="Craig N.L."/>
            <person name="Atkinson P.W."/>
        </authorList>
    </citation>
    <scope>NUCLEOTIDE SEQUENCE</scope>
</reference>
<dbReference type="PANTHER" id="PTHR45913">
    <property type="entry name" value="EPM2A-INTERACTING PROTEIN 1"/>
    <property type="match status" value="1"/>
</dbReference>
<evidence type="ECO:0000313" key="3">
    <source>
        <dbReference type="EMBL" id="ABF20551.1"/>
    </source>
</evidence>
<sequence length="656" mass="73859">MCIVLNCLHALLGLARQRDICPVPGAPCITIYTKMSKKMSLQSLFEKRETPNKEAAEGSSTAPPKKAAFKRKYQESYLKYGFIATGDSHTPFPLCIICGERLSNEAMKPSKLLRHIETKHPALKDKPLEFFKRKKSEHEGQKQLLKATTSLNVSALRASFLVANRIAKAKKPFTIAEELILPAAKDICRELLGEAAVQKVACVPLSASTVTRRIDEIAEDVEAQLLERIIESPWYAIQVDESTDVENKAIMLVYVRYIFQEDVHEDMLCALLLPTNTTAAELFKSLNDYISGKLNWSFCVGVCTDGAAAMTGRLSGLTTRIKEVASECESTHCFIHREMLASRKISSELNNVLNDVIKMINHIKVHALNSCLFEQLCEEMDAEHIRLLLHTEVRWLSKGRSLARVFELREPLERFLLEKQSPLAAHFSSTEWVAKLAYLCDIFNLLNELNLSLQGRTASVFKSADRVAAFKAKLESWGRRVNTGIFDMFQTLAGILEETEPVPSFSQLVQDHLSQLAKQFEHYFPTAKDPRSGKEWIRNPFLNKPGESTLSGLEEDQLLDVANDGGLKSMFETTSNLHMFWCRVKVEYPGIATKALKTLLPFPTSYLCETGFSAVTATKTRLRSRLDIRNTLRVSLSPITPRWDRLVAGKQAQFSH</sequence>
<feature type="chain" id="PRO_5002746335" evidence="2">
    <location>
        <begin position="18"/>
        <end position="656"/>
    </location>
</feature>
<feature type="region of interest" description="Disordered" evidence="1">
    <location>
        <begin position="47"/>
        <end position="66"/>
    </location>
</feature>
<feature type="compositionally biased region" description="Basic and acidic residues" evidence="1">
    <location>
        <begin position="47"/>
        <end position="56"/>
    </location>
</feature>
<dbReference type="PANTHER" id="PTHR45913:SF19">
    <property type="entry name" value="LOW QUALITY PROTEIN: ZINC FINGER BED DOMAIN-CONTAINING PROTEIN 5-LIKE"/>
    <property type="match status" value="1"/>
</dbReference>
<organism evidence="3">
    <name type="scientific">Xenopus tropicalis</name>
    <name type="common">Western clawed frog</name>
    <name type="synonym">Silurana tropicalis</name>
    <dbReference type="NCBI Taxonomy" id="8364"/>
    <lineage>
        <taxon>Eukaryota</taxon>
        <taxon>Metazoa</taxon>
        <taxon>Chordata</taxon>
        <taxon>Craniata</taxon>
        <taxon>Vertebrata</taxon>
        <taxon>Euteleostomi</taxon>
        <taxon>Amphibia</taxon>
        <taxon>Batrachia</taxon>
        <taxon>Anura</taxon>
        <taxon>Pipoidea</taxon>
        <taxon>Pipidae</taxon>
        <taxon>Xenopodinae</taxon>
        <taxon>Xenopus</taxon>
        <taxon>Silurana</taxon>
    </lineage>
</organism>